<dbReference type="EC" id="1.2.1.-" evidence="5"/>
<dbReference type="Pfam" id="PF00106">
    <property type="entry name" value="adh_short"/>
    <property type="match status" value="1"/>
</dbReference>
<dbReference type="PRINTS" id="PR00081">
    <property type="entry name" value="GDHRDH"/>
</dbReference>
<sequence length="345" mass="36310">MNRVVRNALLAAAAGAGAALAGRELLRWRRRIDLAGRVVLVTGGSRGLGLVLARELAARGARLVLCARDADELDRASKELSGRGARVVAIPCDVTDREDVARMVRLAREACGRIDAVINNAGVIQAGPLEVTTLQDYEDALKTHFWAPLYTTMEVLPEMRARKSGRIVNISSIGGAVSVPHLVPYSASKFALRGLSEGMRAELLKDGIHVTTVLPGLMRTGSPRNAQFKGRHRAEYAWFSIGDSLPGLSIGAEAAARAIVGAMEHGDPELIVSLPAKVAAVFHGLFPGVTADLLGAVNALLPGPGGIGTRAALGKDSTSRMSPSWITALTEAAARRNNEVAPGES</sequence>
<keyword evidence="2 5" id="KW-0560">Oxidoreductase</keyword>
<dbReference type="GO" id="GO:0016491">
    <property type="term" value="F:oxidoreductase activity"/>
    <property type="evidence" value="ECO:0007669"/>
    <property type="project" value="UniProtKB-KW"/>
</dbReference>
<evidence type="ECO:0000256" key="1">
    <source>
        <dbReference type="ARBA" id="ARBA00006484"/>
    </source>
</evidence>
<reference evidence="5 6" key="1">
    <citation type="submission" date="2019-08" db="EMBL/GenBank/DDBJ databases">
        <title>Deep-cultivation of Planctomycetes and their phenomic and genomic characterization uncovers novel biology.</title>
        <authorList>
            <person name="Wiegand S."/>
            <person name="Jogler M."/>
            <person name="Boedeker C."/>
            <person name="Pinto D."/>
            <person name="Vollmers J."/>
            <person name="Rivas-Marin E."/>
            <person name="Kohn T."/>
            <person name="Peeters S.H."/>
            <person name="Heuer A."/>
            <person name="Rast P."/>
            <person name="Oberbeckmann S."/>
            <person name="Bunk B."/>
            <person name="Jeske O."/>
            <person name="Meyerdierks A."/>
            <person name="Storesund J.E."/>
            <person name="Kallscheuer N."/>
            <person name="Luecker S."/>
            <person name="Lage O.M."/>
            <person name="Pohl T."/>
            <person name="Merkel B.J."/>
            <person name="Hornburger P."/>
            <person name="Mueller R.-W."/>
            <person name="Bruemmer F."/>
            <person name="Labrenz M."/>
            <person name="Spormann A.M."/>
            <person name="Op den Camp H."/>
            <person name="Overmann J."/>
            <person name="Amann R."/>
            <person name="Jetten M.S.M."/>
            <person name="Mascher T."/>
            <person name="Medema M.H."/>
            <person name="Devos D.P."/>
            <person name="Kaster A.-K."/>
            <person name="Ovreas L."/>
            <person name="Rohde M."/>
            <person name="Galperin M.Y."/>
            <person name="Jogler C."/>
        </authorList>
    </citation>
    <scope>NUCLEOTIDE SEQUENCE [LARGE SCALE GENOMIC DNA]</scope>
    <source>
        <strain evidence="5 6">OJF2</strain>
    </source>
</reference>
<accession>A0A5B9W783</accession>
<dbReference type="InterPro" id="IPR036291">
    <property type="entry name" value="NAD(P)-bd_dom_sf"/>
</dbReference>
<organism evidence="5 6">
    <name type="scientific">Aquisphaera giovannonii</name>
    <dbReference type="NCBI Taxonomy" id="406548"/>
    <lineage>
        <taxon>Bacteria</taxon>
        <taxon>Pseudomonadati</taxon>
        <taxon>Planctomycetota</taxon>
        <taxon>Planctomycetia</taxon>
        <taxon>Isosphaerales</taxon>
        <taxon>Isosphaeraceae</taxon>
        <taxon>Aquisphaera</taxon>
    </lineage>
</organism>
<evidence type="ECO:0000313" key="5">
    <source>
        <dbReference type="EMBL" id="QEH36114.1"/>
    </source>
</evidence>
<dbReference type="Gene3D" id="3.40.50.720">
    <property type="entry name" value="NAD(P)-binding Rossmann-like Domain"/>
    <property type="match status" value="1"/>
</dbReference>
<keyword evidence="6" id="KW-1185">Reference proteome</keyword>
<dbReference type="RefSeq" id="WP_148595832.1">
    <property type="nucleotide sequence ID" value="NZ_CP042997.1"/>
</dbReference>
<dbReference type="GO" id="GO:0016020">
    <property type="term" value="C:membrane"/>
    <property type="evidence" value="ECO:0007669"/>
    <property type="project" value="TreeGrafter"/>
</dbReference>
<dbReference type="FunFam" id="3.40.50.720:FF:000084">
    <property type="entry name" value="Short-chain dehydrogenase reductase"/>
    <property type="match status" value="1"/>
</dbReference>
<dbReference type="PRINTS" id="PR00080">
    <property type="entry name" value="SDRFAMILY"/>
</dbReference>
<dbReference type="OrthoDB" id="151996at2"/>
<name>A0A5B9W783_9BACT</name>
<feature type="domain" description="Ketoreductase" evidence="4">
    <location>
        <begin position="37"/>
        <end position="207"/>
    </location>
</feature>
<dbReference type="Proteomes" id="UP000324233">
    <property type="component" value="Chromosome"/>
</dbReference>
<dbReference type="InterPro" id="IPR057326">
    <property type="entry name" value="KR_dom"/>
</dbReference>
<gene>
    <name evidence="5" type="primary">acr1</name>
    <name evidence="5" type="ORF">OJF2_46740</name>
</gene>
<dbReference type="InterPro" id="IPR020904">
    <property type="entry name" value="Sc_DH/Rdtase_CS"/>
</dbReference>
<evidence type="ECO:0000256" key="2">
    <source>
        <dbReference type="ARBA" id="ARBA00023002"/>
    </source>
</evidence>
<dbReference type="PANTHER" id="PTHR44196:SF1">
    <property type="entry name" value="DEHYDROGENASE_REDUCTASE SDR FAMILY MEMBER 7B"/>
    <property type="match status" value="1"/>
</dbReference>
<dbReference type="KEGG" id="agv:OJF2_46740"/>
<evidence type="ECO:0000313" key="6">
    <source>
        <dbReference type="Proteomes" id="UP000324233"/>
    </source>
</evidence>
<dbReference type="PANTHER" id="PTHR44196">
    <property type="entry name" value="DEHYDROGENASE/REDUCTASE SDR FAMILY MEMBER 7B"/>
    <property type="match status" value="1"/>
</dbReference>
<dbReference type="PROSITE" id="PS00061">
    <property type="entry name" value="ADH_SHORT"/>
    <property type="match status" value="1"/>
</dbReference>
<proteinExistence type="inferred from homology"/>
<evidence type="ECO:0000256" key="3">
    <source>
        <dbReference type="RuleBase" id="RU000363"/>
    </source>
</evidence>
<dbReference type="SUPFAM" id="SSF51735">
    <property type="entry name" value="NAD(P)-binding Rossmann-fold domains"/>
    <property type="match status" value="1"/>
</dbReference>
<evidence type="ECO:0000259" key="4">
    <source>
        <dbReference type="SMART" id="SM00822"/>
    </source>
</evidence>
<dbReference type="InterPro" id="IPR002347">
    <property type="entry name" value="SDR_fam"/>
</dbReference>
<dbReference type="EMBL" id="CP042997">
    <property type="protein sequence ID" value="QEH36114.1"/>
    <property type="molecule type" value="Genomic_DNA"/>
</dbReference>
<dbReference type="SMART" id="SM00822">
    <property type="entry name" value="PKS_KR"/>
    <property type="match status" value="1"/>
</dbReference>
<dbReference type="AlphaFoldDB" id="A0A5B9W783"/>
<comment type="similarity">
    <text evidence="1 3">Belongs to the short-chain dehydrogenases/reductases (SDR) family.</text>
</comment>
<protein>
    <submittedName>
        <fullName evidence="5">Fatty acyl-CoA reductase</fullName>
        <ecNumber evidence="5">1.2.1.-</ecNumber>
    </submittedName>
</protein>